<evidence type="ECO:0000313" key="11">
    <source>
        <dbReference type="Proteomes" id="UP001278995"/>
    </source>
</evidence>
<dbReference type="Proteomes" id="UP000473854">
    <property type="component" value="Unassembled WGS sequence"/>
</dbReference>
<evidence type="ECO:0000313" key="7">
    <source>
        <dbReference type="EMBL" id="MDY6486604.1"/>
    </source>
</evidence>
<reference evidence="8" key="3">
    <citation type="submission" date="2023-11" db="EMBL/GenBank/DDBJ databases">
        <authorList>
            <person name="Kyselkova M."/>
            <person name="Xanthopoulou K."/>
            <person name="Shestivska V."/>
            <person name="Spanelova P."/>
            <person name="Maixnerova M."/>
            <person name="Higgins P.G."/>
            <person name="Nemec A."/>
        </authorList>
    </citation>
    <scope>NUCLEOTIDE SEQUENCE</scope>
    <source>
        <strain evidence="8">ANC 7225</strain>
    </source>
</reference>
<keyword evidence="4" id="KW-0564">Palmitate</keyword>
<keyword evidence="3" id="KW-0472">Membrane</keyword>
<evidence type="ECO:0000313" key="8">
    <source>
        <dbReference type="EMBL" id="MDY6550129.1"/>
    </source>
</evidence>
<evidence type="ECO:0000313" key="9">
    <source>
        <dbReference type="EMBL" id="MTD11990.1"/>
    </source>
</evidence>
<evidence type="ECO:0000256" key="3">
    <source>
        <dbReference type="ARBA" id="ARBA00023136"/>
    </source>
</evidence>
<sequence>MRLVICGIGVLVTSFALTGCGQSGALQLAKDQNYDKRAKYLIYSDSELKEQKKEQVEVPVQQQFAAPSNSDTQTP</sequence>
<reference evidence="9 10" key="1">
    <citation type="submission" date="2019-11" db="EMBL/GenBank/DDBJ databases">
        <authorList>
            <person name="An D."/>
        </authorList>
    </citation>
    <scope>NUCLEOTIDE SEQUENCE [LARGE SCALE GENOMIC DNA]</scope>
    <source>
        <strain evidence="9 10">YIM 103518</strain>
    </source>
</reference>
<evidence type="ECO:0000256" key="5">
    <source>
        <dbReference type="ARBA" id="ARBA00023237"/>
    </source>
</evidence>
<keyword evidence="5" id="KW-0998">Cell outer membrane</keyword>
<organism evidence="9 10">
    <name type="scientific">Acinetobacter faecalis</name>
    <dbReference type="NCBI Taxonomy" id="2665161"/>
    <lineage>
        <taxon>Bacteria</taxon>
        <taxon>Pseudomonadati</taxon>
        <taxon>Pseudomonadota</taxon>
        <taxon>Gammaproteobacteria</taxon>
        <taxon>Moraxellales</taxon>
        <taxon>Moraxellaceae</taxon>
        <taxon>Acinetobacter</taxon>
    </lineage>
</organism>
<gene>
    <name evidence="9" type="ORF">GIX10_11230</name>
    <name evidence="8" type="ORF">SKM48_05025</name>
    <name evidence="7" type="ORF">SKM51_05250</name>
</gene>
<dbReference type="Proteomes" id="UP001284094">
    <property type="component" value="Unassembled WGS sequence"/>
</dbReference>
<dbReference type="RefSeq" id="WP_154773540.1">
    <property type="nucleotide sequence ID" value="NZ_JAXHPE010000060.1"/>
</dbReference>
<protein>
    <submittedName>
        <fullName evidence="7">Lipoprotein</fullName>
    </submittedName>
</protein>
<evidence type="ECO:0000313" key="12">
    <source>
        <dbReference type="Proteomes" id="UP001284094"/>
    </source>
</evidence>
<dbReference type="InterPro" id="IPR032831">
    <property type="entry name" value="LptM_cons"/>
</dbReference>
<dbReference type="EMBL" id="JAXHPO010000015">
    <property type="protein sequence ID" value="MDY6550129.1"/>
    <property type="molecule type" value="Genomic_DNA"/>
</dbReference>
<evidence type="ECO:0000256" key="6">
    <source>
        <dbReference type="ARBA" id="ARBA00023288"/>
    </source>
</evidence>
<evidence type="ECO:0000256" key="4">
    <source>
        <dbReference type="ARBA" id="ARBA00023139"/>
    </source>
</evidence>
<dbReference type="EMBL" id="WLYL01000042">
    <property type="protein sequence ID" value="MTD11990.1"/>
    <property type="molecule type" value="Genomic_DNA"/>
</dbReference>
<comment type="subcellular location">
    <subcellularLocation>
        <location evidence="1">Cell outer membrane</location>
        <topology evidence="1">Lipid-anchor</topology>
    </subcellularLocation>
</comment>
<keyword evidence="12" id="KW-1185">Reference proteome</keyword>
<comment type="caution">
    <text evidence="9">The sequence shown here is derived from an EMBL/GenBank/DDBJ whole genome shotgun (WGS) entry which is preliminary data.</text>
</comment>
<evidence type="ECO:0000313" key="10">
    <source>
        <dbReference type="Proteomes" id="UP000473854"/>
    </source>
</evidence>
<evidence type="ECO:0000256" key="1">
    <source>
        <dbReference type="ARBA" id="ARBA00004459"/>
    </source>
</evidence>
<name>A0A6L6GHJ2_9GAMM</name>
<evidence type="ECO:0000256" key="2">
    <source>
        <dbReference type="ARBA" id="ARBA00022729"/>
    </source>
</evidence>
<reference evidence="8 12" key="4">
    <citation type="journal article" date="2024" name="Syst. Appl. Microbiol.">
        <title>Evidence for the occurrence of Acinetobacter faecalis in cattle feces and its emended description.</title>
        <authorList>
            <person name="Kyselkova M."/>
            <person name="Xanthopoulou K."/>
            <person name="Shestivska V."/>
            <person name="Spanelova P."/>
            <person name="Maixnerova M."/>
            <person name="Higgins P.G."/>
            <person name="Nemec A."/>
        </authorList>
    </citation>
    <scope>NUCLEOTIDE SEQUENCE [LARGE SCALE GENOMIC DNA]</scope>
    <source>
        <strain evidence="8 12">ANC 7225</strain>
    </source>
</reference>
<dbReference type="PROSITE" id="PS51257">
    <property type="entry name" value="PROKAR_LIPOPROTEIN"/>
    <property type="match status" value="1"/>
</dbReference>
<proteinExistence type="predicted"/>
<dbReference type="AlphaFoldDB" id="A0A6L6GHJ2"/>
<keyword evidence="2" id="KW-0732">Signal</keyword>
<dbReference type="NCBIfam" id="NF047847">
    <property type="entry name" value="SS_mature_LptM"/>
    <property type="match status" value="1"/>
</dbReference>
<keyword evidence="6 7" id="KW-0449">Lipoprotein</keyword>
<dbReference type="Proteomes" id="UP001278995">
    <property type="component" value="Unassembled WGS sequence"/>
</dbReference>
<accession>A0A6L6GHJ2</accession>
<reference evidence="7 11" key="2">
    <citation type="submission" date="2023-11" db="EMBL/GenBank/DDBJ databases">
        <title>The common occurrence of Acinetobacte faecalis in cattle feces and its emended description.</title>
        <authorList>
            <person name="Kyselkova M."/>
            <person name="Xanthopoulou K."/>
            <person name="Shestivska V."/>
            <person name="Spanelova P."/>
            <person name="Maixnerova M."/>
            <person name="Higgins P.G."/>
            <person name="Nemec A."/>
        </authorList>
    </citation>
    <scope>NUCLEOTIDE SEQUENCE [LARGE SCALE GENOMIC DNA]</scope>
    <source>
        <strain evidence="7 11">ANC 7483</strain>
    </source>
</reference>
<dbReference type="EMBL" id="JAXHPL010000019">
    <property type="protein sequence ID" value="MDY6486604.1"/>
    <property type="molecule type" value="Genomic_DNA"/>
</dbReference>